<sequence>MGSPTVWKPEDWDADPRRGKAHAPTRCADESDEGKPTVPVNGIGSDEVDASCRPGETADWARTIGAEIWRQQRTGSMPMRRLQPPVASGPPGKGTGFLF</sequence>
<dbReference type="AlphaFoldDB" id="A0A8T0PZ73"/>
<feature type="region of interest" description="Disordered" evidence="1">
    <location>
        <begin position="71"/>
        <end position="99"/>
    </location>
</feature>
<gene>
    <name evidence="2" type="ORF">PVAP13_8KG315002</name>
</gene>
<dbReference type="EMBL" id="CM029051">
    <property type="protein sequence ID" value="KAG2563334.1"/>
    <property type="molecule type" value="Genomic_DNA"/>
</dbReference>
<feature type="compositionally biased region" description="Basic and acidic residues" evidence="1">
    <location>
        <begin position="8"/>
        <end position="18"/>
    </location>
</feature>
<dbReference type="Proteomes" id="UP000823388">
    <property type="component" value="Chromosome 8K"/>
</dbReference>
<keyword evidence="3" id="KW-1185">Reference proteome</keyword>
<comment type="caution">
    <text evidence="2">The sequence shown here is derived from an EMBL/GenBank/DDBJ whole genome shotgun (WGS) entry which is preliminary data.</text>
</comment>
<accession>A0A8T0PZ73</accession>
<proteinExistence type="predicted"/>
<reference evidence="2" key="1">
    <citation type="submission" date="2020-05" db="EMBL/GenBank/DDBJ databases">
        <title>WGS assembly of Panicum virgatum.</title>
        <authorList>
            <person name="Lovell J.T."/>
            <person name="Jenkins J."/>
            <person name="Shu S."/>
            <person name="Juenger T.E."/>
            <person name="Schmutz J."/>
        </authorList>
    </citation>
    <scope>NUCLEOTIDE SEQUENCE</scope>
    <source>
        <strain evidence="2">AP13</strain>
    </source>
</reference>
<feature type="region of interest" description="Disordered" evidence="1">
    <location>
        <begin position="1"/>
        <end position="52"/>
    </location>
</feature>
<protein>
    <submittedName>
        <fullName evidence="2">Uncharacterized protein</fullName>
    </submittedName>
</protein>
<evidence type="ECO:0000313" key="3">
    <source>
        <dbReference type="Proteomes" id="UP000823388"/>
    </source>
</evidence>
<name>A0A8T0PZ73_PANVG</name>
<organism evidence="2 3">
    <name type="scientific">Panicum virgatum</name>
    <name type="common">Blackwell switchgrass</name>
    <dbReference type="NCBI Taxonomy" id="38727"/>
    <lineage>
        <taxon>Eukaryota</taxon>
        <taxon>Viridiplantae</taxon>
        <taxon>Streptophyta</taxon>
        <taxon>Embryophyta</taxon>
        <taxon>Tracheophyta</taxon>
        <taxon>Spermatophyta</taxon>
        <taxon>Magnoliopsida</taxon>
        <taxon>Liliopsida</taxon>
        <taxon>Poales</taxon>
        <taxon>Poaceae</taxon>
        <taxon>PACMAD clade</taxon>
        <taxon>Panicoideae</taxon>
        <taxon>Panicodae</taxon>
        <taxon>Paniceae</taxon>
        <taxon>Panicinae</taxon>
        <taxon>Panicum</taxon>
        <taxon>Panicum sect. Hiantes</taxon>
    </lineage>
</organism>
<evidence type="ECO:0000256" key="1">
    <source>
        <dbReference type="SAM" id="MobiDB-lite"/>
    </source>
</evidence>
<evidence type="ECO:0000313" key="2">
    <source>
        <dbReference type="EMBL" id="KAG2563334.1"/>
    </source>
</evidence>